<evidence type="ECO:0000256" key="2">
    <source>
        <dbReference type="RuleBase" id="RU363116"/>
    </source>
</evidence>
<dbReference type="Pfam" id="PF03803">
    <property type="entry name" value="Scramblase"/>
    <property type="match status" value="1"/>
</dbReference>
<gene>
    <name evidence="4" type="ORF">DGYR_LOCUS3088</name>
</gene>
<dbReference type="GO" id="GO:0005886">
    <property type="term" value="C:plasma membrane"/>
    <property type="evidence" value="ECO:0007669"/>
    <property type="project" value="TreeGrafter"/>
</dbReference>
<accession>A0A7I8VFP0</accession>
<evidence type="ECO:0000256" key="3">
    <source>
        <dbReference type="SAM" id="MobiDB-lite"/>
    </source>
</evidence>
<dbReference type="OrthoDB" id="191150at2759"/>
<dbReference type="AlphaFoldDB" id="A0A7I8VFP0"/>
<dbReference type="InterPro" id="IPR005552">
    <property type="entry name" value="Scramblase"/>
</dbReference>
<feature type="region of interest" description="Disordered" evidence="3">
    <location>
        <begin position="1"/>
        <end position="36"/>
    </location>
</feature>
<keyword evidence="2" id="KW-0564">Palmitate</keyword>
<keyword evidence="2" id="KW-0449">Lipoprotein</keyword>
<sequence>MDHETELESVHLTEKYPNNCIDSDQQDSTSQTATDEAITNQPQSFILLDPSIHALENVWSLTDENQVVIHKYNLRKNEIIDEEAEHRYEIIDVSKKILIRDKKLLIEMINPNSNLFMCLGTSCSPCKRCNFKSVVYCPPGNIIGYIVRQRSCCLQEFELLNSENSPLLTIKGCPRDLQVYPPNLSGSLGRISARWWRGIMHEVRRSENDLGVTFPLDLDIRVKILLICSAFCIDWIYPEHTTNRHRWQDGETIPKVQENAVEKKTEETIK</sequence>
<name>A0A7I8VFP0_9ANNE</name>
<keyword evidence="5" id="KW-1185">Reference proteome</keyword>
<evidence type="ECO:0000313" key="4">
    <source>
        <dbReference type="EMBL" id="CAD5114219.1"/>
    </source>
</evidence>
<proteinExistence type="inferred from homology"/>
<keyword evidence="2" id="KW-0106">Calcium</keyword>
<dbReference type="PANTHER" id="PTHR23248">
    <property type="entry name" value="PHOSPHOLIPID SCRAMBLASE-RELATED"/>
    <property type="match status" value="1"/>
</dbReference>
<protein>
    <recommendedName>
        <fullName evidence="2">Phospholipid scramblase</fullName>
    </recommendedName>
</protein>
<comment type="caution">
    <text evidence="4">The sequence shown here is derived from an EMBL/GenBank/DDBJ whole genome shotgun (WGS) entry which is preliminary data.</text>
</comment>
<comment type="similarity">
    <text evidence="1 2">Belongs to the phospholipid scramblase family.</text>
</comment>
<evidence type="ECO:0000256" key="1">
    <source>
        <dbReference type="ARBA" id="ARBA00005350"/>
    </source>
</evidence>
<reference evidence="4 5" key="1">
    <citation type="submission" date="2020-08" db="EMBL/GenBank/DDBJ databases">
        <authorList>
            <person name="Hejnol A."/>
        </authorList>
    </citation>
    <scope>NUCLEOTIDE SEQUENCE [LARGE SCALE GENOMIC DNA]</scope>
</reference>
<evidence type="ECO:0000313" key="5">
    <source>
        <dbReference type="Proteomes" id="UP000549394"/>
    </source>
</evidence>
<feature type="compositionally biased region" description="Polar residues" evidence="3">
    <location>
        <begin position="20"/>
        <end position="36"/>
    </location>
</feature>
<organism evidence="4 5">
    <name type="scientific">Dimorphilus gyrociliatus</name>
    <dbReference type="NCBI Taxonomy" id="2664684"/>
    <lineage>
        <taxon>Eukaryota</taxon>
        <taxon>Metazoa</taxon>
        <taxon>Spiralia</taxon>
        <taxon>Lophotrochozoa</taxon>
        <taxon>Annelida</taxon>
        <taxon>Polychaeta</taxon>
        <taxon>Polychaeta incertae sedis</taxon>
        <taxon>Dinophilidae</taxon>
        <taxon>Dimorphilus</taxon>
    </lineage>
</organism>
<comment type="function">
    <text evidence="2">May mediate accelerated ATP-independent bidirectional transbilayer migration of phospholipids upon binding calcium ions that results in a loss of phospholipid asymmetry in the plasma membrane.</text>
</comment>
<dbReference type="EMBL" id="CAJFCJ010000005">
    <property type="protein sequence ID" value="CAD5114219.1"/>
    <property type="molecule type" value="Genomic_DNA"/>
</dbReference>
<feature type="compositionally biased region" description="Basic and acidic residues" evidence="3">
    <location>
        <begin position="1"/>
        <end position="14"/>
    </location>
</feature>
<comment type="cofactor">
    <cofactor evidence="2">
        <name>Ca(2+)</name>
        <dbReference type="ChEBI" id="CHEBI:29108"/>
    </cofactor>
</comment>
<dbReference type="GO" id="GO:0017128">
    <property type="term" value="F:phospholipid scramblase activity"/>
    <property type="evidence" value="ECO:0007669"/>
    <property type="project" value="InterPro"/>
</dbReference>
<dbReference type="Proteomes" id="UP000549394">
    <property type="component" value="Unassembled WGS sequence"/>
</dbReference>
<dbReference type="PANTHER" id="PTHR23248:SF9">
    <property type="entry name" value="PHOSPHOLIPID SCRAMBLASE"/>
    <property type="match status" value="1"/>
</dbReference>